<name>A0A0N4YAK8_NIPBR</name>
<reference evidence="4" key="1">
    <citation type="submission" date="2017-02" db="UniProtKB">
        <authorList>
            <consortium name="WormBaseParasite"/>
        </authorList>
    </citation>
    <scope>IDENTIFICATION</scope>
</reference>
<dbReference type="WBParaSite" id="NBR_0001343001-mRNA-1">
    <property type="protein sequence ID" value="NBR_0001343001-mRNA-1"/>
    <property type="gene ID" value="NBR_0001343001"/>
</dbReference>
<organism evidence="4">
    <name type="scientific">Nippostrongylus brasiliensis</name>
    <name type="common">Rat hookworm</name>
    <dbReference type="NCBI Taxonomy" id="27835"/>
    <lineage>
        <taxon>Eukaryota</taxon>
        <taxon>Metazoa</taxon>
        <taxon>Ecdysozoa</taxon>
        <taxon>Nematoda</taxon>
        <taxon>Chromadorea</taxon>
        <taxon>Rhabditida</taxon>
        <taxon>Rhabditina</taxon>
        <taxon>Rhabditomorpha</taxon>
        <taxon>Strongyloidea</taxon>
        <taxon>Heligmosomidae</taxon>
        <taxon>Nippostrongylus</taxon>
    </lineage>
</organism>
<evidence type="ECO:0000313" key="4">
    <source>
        <dbReference type="WBParaSite" id="NBR_0001343001-mRNA-1"/>
    </source>
</evidence>
<gene>
    <name evidence="2" type="ORF">NBR_LOCUS13431</name>
</gene>
<proteinExistence type="predicted"/>
<keyword evidence="3" id="KW-1185">Reference proteome</keyword>
<dbReference type="AlphaFoldDB" id="A0A0N4YAK8"/>
<evidence type="ECO:0000313" key="3">
    <source>
        <dbReference type="Proteomes" id="UP000271162"/>
    </source>
</evidence>
<evidence type="ECO:0000256" key="1">
    <source>
        <dbReference type="SAM" id="MobiDB-lite"/>
    </source>
</evidence>
<reference evidence="2 3" key="2">
    <citation type="submission" date="2018-11" db="EMBL/GenBank/DDBJ databases">
        <authorList>
            <consortium name="Pathogen Informatics"/>
        </authorList>
    </citation>
    <scope>NUCLEOTIDE SEQUENCE [LARGE SCALE GENOMIC DNA]</scope>
</reference>
<evidence type="ECO:0000313" key="2">
    <source>
        <dbReference type="EMBL" id="VDL77020.1"/>
    </source>
</evidence>
<feature type="region of interest" description="Disordered" evidence="1">
    <location>
        <begin position="68"/>
        <end position="87"/>
    </location>
</feature>
<sequence length="87" mass="9454">MSFHLTEVLNQSLVALTGPDVAPADNMSVRPSSTLRESIDPLYAVKNDTIEGASFRRTHACFFLSSSGRPGQRHHINDGIKTTAPDT</sequence>
<protein>
    <submittedName>
        <fullName evidence="4">Transcriptional regulator</fullName>
    </submittedName>
</protein>
<accession>A0A0N4YAK8</accession>
<dbReference type="Proteomes" id="UP000271162">
    <property type="component" value="Unassembled WGS sequence"/>
</dbReference>
<dbReference type="EMBL" id="UYSL01021039">
    <property type="protein sequence ID" value="VDL77020.1"/>
    <property type="molecule type" value="Genomic_DNA"/>
</dbReference>